<keyword evidence="2" id="KW-1185">Reference proteome</keyword>
<evidence type="ECO:0000313" key="2">
    <source>
        <dbReference type="Proteomes" id="UP000316639"/>
    </source>
</evidence>
<dbReference type="AlphaFoldDB" id="A0A563EJU7"/>
<gene>
    <name evidence="1" type="ORF">FKR81_33900</name>
</gene>
<organism evidence="1 2">
    <name type="scientific">Lentzea tibetensis</name>
    <dbReference type="NCBI Taxonomy" id="2591470"/>
    <lineage>
        <taxon>Bacteria</taxon>
        <taxon>Bacillati</taxon>
        <taxon>Actinomycetota</taxon>
        <taxon>Actinomycetes</taxon>
        <taxon>Pseudonocardiales</taxon>
        <taxon>Pseudonocardiaceae</taxon>
        <taxon>Lentzea</taxon>
    </lineage>
</organism>
<accession>A0A563EJU7</accession>
<protein>
    <submittedName>
        <fullName evidence="1">Uncharacterized protein</fullName>
    </submittedName>
</protein>
<dbReference type="OrthoDB" id="3690454at2"/>
<comment type="caution">
    <text evidence="1">The sequence shown here is derived from an EMBL/GenBank/DDBJ whole genome shotgun (WGS) entry which is preliminary data.</text>
</comment>
<evidence type="ECO:0000313" key="1">
    <source>
        <dbReference type="EMBL" id="TWP47042.1"/>
    </source>
</evidence>
<reference evidence="1 2" key="1">
    <citation type="submission" date="2019-07" db="EMBL/GenBank/DDBJ databases">
        <title>Lentzea xizangensis sp. nov., isolated from Qinghai-Tibetan Plateau Soils.</title>
        <authorList>
            <person name="Huang J."/>
        </authorList>
    </citation>
    <scope>NUCLEOTIDE SEQUENCE [LARGE SCALE GENOMIC DNA]</scope>
    <source>
        <strain evidence="1 2">FXJ1.1311</strain>
    </source>
</reference>
<dbReference type="Proteomes" id="UP000316639">
    <property type="component" value="Unassembled WGS sequence"/>
</dbReference>
<sequence>MDGDFGGVPVNGAMSALQEALAGPAAAARDRFAGRLNGYLDGSDVVHAVRMQAWLGLDVPGPGCHVGTGSWDFTRFKATTSPVSCGRCRSAGLLTSSFTGGPHQETLDLEGITW</sequence>
<proteinExistence type="predicted"/>
<dbReference type="EMBL" id="VOBR01000028">
    <property type="protein sequence ID" value="TWP47042.1"/>
    <property type="molecule type" value="Genomic_DNA"/>
</dbReference>
<name>A0A563EJU7_9PSEU</name>
<dbReference type="RefSeq" id="WP_146358314.1">
    <property type="nucleotide sequence ID" value="NZ_VOBR01000028.1"/>
</dbReference>